<dbReference type="GO" id="GO:0004045">
    <property type="term" value="F:peptidyl-tRNA hydrolase activity"/>
    <property type="evidence" value="ECO:0007669"/>
    <property type="project" value="TreeGrafter"/>
</dbReference>
<feature type="compositionally biased region" description="Basic residues" evidence="1">
    <location>
        <begin position="180"/>
        <end position="199"/>
    </location>
</feature>
<dbReference type="InterPro" id="IPR000352">
    <property type="entry name" value="Pep_chain_release_fac_I"/>
</dbReference>
<keyword evidence="4" id="KW-1185">Reference proteome</keyword>
<dbReference type="GO" id="GO:0016150">
    <property type="term" value="F:translation release factor activity, codon nonspecific"/>
    <property type="evidence" value="ECO:0007669"/>
    <property type="project" value="TreeGrafter"/>
</dbReference>
<organism evidence="3 4">
    <name type="scientific">Didymella heteroderae</name>
    <dbReference type="NCBI Taxonomy" id="1769908"/>
    <lineage>
        <taxon>Eukaryota</taxon>
        <taxon>Fungi</taxon>
        <taxon>Dikarya</taxon>
        <taxon>Ascomycota</taxon>
        <taxon>Pezizomycotina</taxon>
        <taxon>Dothideomycetes</taxon>
        <taxon>Pleosporomycetidae</taxon>
        <taxon>Pleosporales</taxon>
        <taxon>Pleosporineae</taxon>
        <taxon>Didymellaceae</taxon>
        <taxon>Didymella</taxon>
    </lineage>
</organism>
<dbReference type="AlphaFoldDB" id="A0A9P4WZW2"/>
<name>A0A9P4WZW2_9PLEO</name>
<dbReference type="InterPro" id="IPR052104">
    <property type="entry name" value="Mito_Release_Factor_mL62"/>
</dbReference>
<dbReference type="Proteomes" id="UP000758155">
    <property type="component" value="Unassembled WGS sequence"/>
</dbReference>
<comment type="caution">
    <text evidence="3">The sequence shown here is derived from an EMBL/GenBank/DDBJ whole genome shotgun (WGS) entry which is preliminary data.</text>
</comment>
<dbReference type="PANTHER" id="PTHR11075:SF54">
    <property type="entry name" value="LARGE RIBOSOMAL SUBUNIT PROTEIN ML62"/>
    <property type="match status" value="1"/>
</dbReference>
<dbReference type="GO" id="GO:0005762">
    <property type="term" value="C:mitochondrial large ribosomal subunit"/>
    <property type="evidence" value="ECO:0007669"/>
    <property type="project" value="TreeGrafter"/>
</dbReference>
<sequence>MTNNMQLLRCRPALAILTTARSPQAVQPRWVSARSGNGSSVDEEELQKARAWLAALHAEVIPLKTIGELSFSRSSGPGGQNVNKVNSKATLRVPLGALLNHVPTALHAELSRSRYVAAKSNDIIVQADDSRKQNDNAHACYKRLYDAIVEAGHNAVPNETSAEQQRHVKNLQKADNERRLKIKKQQSAKKSSRRARGDD</sequence>
<feature type="domain" description="Prokaryotic-type class I peptide chain release factors" evidence="2">
    <location>
        <begin position="68"/>
        <end position="193"/>
    </location>
</feature>
<dbReference type="SUPFAM" id="SSF110916">
    <property type="entry name" value="Peptidyl-tRNA hydrolase domain-like"/>
    <property type="match status" value="1"/>
</dbReference>
<protein>
    <recommendedName>
        <fullName evidence="2">Prokaryotic-type class I peptide chain release factors domain-containing protein</fullName>
    </recommendedName>
</protein>
<accession>A0A9P4WZW2</accession>
<dbReference type="EMBL" id="SWKV01000002">
    <property type="protein sequence ID" value="KAF3047706.1"/>
    <property type="molecule type" value="Genomic_DNA"/>
</dbReference>
<dbReference type="PANTHER" id="PTHR11075">
    <property type="entry name" value="PEPTIDE CHAIN RELEASE FACTOR"/>
    <property type="match status" value="1"/>
</dbReference>
<dbReference type="GO" id="GO:0070126">
    <property type="term" value="P:mitochondrial translational termination"/>
    <property type="evidence" value="ECO:0007669"/>
    <property type="project" value="TreeGrafter"/>
</dbReference>
<gene>
    <name evidence="3" type="ORF">E8E12_011457</name>
</gene>
<proteinExistence type="predicted"/>
<dbReference type="OrthoDB" id="270639at2759"/>
<reference evidence="3" key="1">
    <citation type="submission" date="2019-04" db="EMBL/GenBank/DDBJ databases">
        <title>Sequencing of skin fungus with MAO and IRED activity.</title>
        <authorList>
            <person name="Marsaioli A.J."/>
            <person name="Bonatto J.M.C."/>
            <person name="Reis Junior O."/>
        </authorList>
    </citation>
    <scope>NUCLEOTIDE SEQUENCE</scope>
    <source>
        <strain evidence="3">28M1</strain>
    </source>
</reference>
<evidence type="ECO:0000313" key="3">
    <source>
        <dbReference type="EMBL" id="KAF3047706.1"/>
    </source>
</evidence>
<dbReference type="Pfam" id="PF00472">
    <property type="entry name" value="RF-1"/>
    <property type="match status" value="1"/>
</dbReference>
<evidence type="ECO:0000313" key="4">
    <source>
        <dbReference type="Proteomes" id="UP000758155"/>
    </source>
</evidence>
<evidence type="ECO:0000256" key="1">
    <source>
        <dbReference type="SAM" id="MobiDB-lite"/>
    </source>
</evidence>
<feature type="region of interest" description="Disordered" evidence="1">
    <location>
        <begin position="159"/>
        <end position="199"/>
    </location>
</feature>
<dbReference type="Gene3D" id="3.30.160.20">
    <property type="match status" value="1"/>
</dbReference>
<evidence type="ECO:0000259" key="2">
    <source>
        <dbReference type="Pfam" id="PF00472"/>
    </source>
</evidence>